<proteinExistence type="predicted"/>
<dbReference type="Proteomes" id="UP001165960">
    <property type="component" value="Unassembled WGS sequence"/>
</dbReference>
<gene>
    <name evidence="1" type="ORF">DSO57_1003515</name>
</gene>
<reference evidence="1" key="1">
    <citation type="submission" date="2022-04" db="EMBL/GenBank/DDBJ databases">
        <title>Genome of the entomopathogenic fungus Entomophthora muscae.</title>
        <authorList>
            <person name="Elya C."/>
            <person name="Lovett B.R."/>
            <person name="Lee E."/>
            <person name="Macias A.M."/>
            <person name="Hajek A.E."/>
            <person name="De Bivort B.L."/>
            <person name="Kasson M.T."/>
            <person name="De Fine Licht H.H."/>
            <person name="Stajich J.E."/>
        </authorList>
    </citation>
    <scope>NUCLEOTIDE SEQUENCE</scope>
    <source>
        <strain evidence="1">Berkeley</strain>
    </source>
</reference>
<protein>
    <submittedName>
        <fullName evidence="1">Uncharacterized protein</fullName>
    </submittedName>
</protein>
<accession>A0ACC2SA96</accession>
<sequence>MKFDIGISSFDGKGPALMVEQILQDMRCDRCFSKHLRCDRIFPECQQCLRKPEAKCTYLRKALRRRSKKSAAVLRQAPSFGSVATPLVLLLRRAHQSCIIHILTSLQYPCPRYAKRDLSIFVSALIDRLKPISLPAPTHSGPTPLRYVVQVRELLLRAQMAYFEHVNPFMPLFTPHAFVTKYRSNFLQWAVLACGLSWCSSDPLCKDIQGELIVKLTQCLAPGTLKPNLDTLQAILVIAVGMCGSPWVAVRSSYLHSASIWLAHTLGLHVYRRGEELQLAANCLGYYLHFMGLGLMHIQTNIYSSLPDQLDPSLVFAYALEHINRYFPKIIELKLAIVTDLPCSLDTTQHIAQLEAYIQHSSLHFLLRLHRLPQAANLIPVFSFYHSYFVFFVASLALYRSTNTLTPSSKPPPSPSLIRKVATHCARALYWAQQVPPAYAHWNMFGKFSQCILFLVKNQSYFEDTELLHTSYAHLSRMAATPHYGAVGYIQSTISLFNSHPE</sequence>
<comment type="caution">
    <text evidence="1">The sequence shown here is derived from an EMBL/GenBank/DDBJ whole genome shotgun (WGS) entry which is preliminary data.</text>
</comment>
<keyword evidence="2" id="KW-1185">Reference proteome</keyword>
<dbReference type="EMBL" id="QTSX02005688">
    <property type="protein sequence ID" value="KAJ9059311.1"/>
    <property type="molecule type" value="Genomic_DNA"/>
</dbReference>
<organism evidence="1 2">
    <name type="scientific">Entomophthora muscae</name>
    <dbReference type="NCBI Taxonomy" id="34485"/>
    <lineage>
        <taxon>Eukaryota</taxon>
        <taxon>Fungi</taxon>
        <taxon>Fungi incertae sedis</taxon>
        <taxon>Zoopagomycota</taxon>
        <taxon>Entomophthoromycotina</taxon>
        <taxon>Entomophthoromycetes</taxon>
        <taxon>Entomophthorales</taxon>
        <taxon>Entomophthoraceae</taxon>
        <taxon>Entomophthora</taxon>
    </lineage>
</organism>
<evidence type="ECO:0000313" key="1">
    <source>
        <dbReference type="EMBL" id="KAJ9059311.1"/>
    </source>
</evidence>
<evidence type="ECO:0000313" key="2">
    <source>
        <dbReference type="Proteomes" id="UP001165960"/>
    </source>
</evidence>
<name>A0ACC2SA96_9FUNG</name>